<dbReference type="InterPro" id="IPR050515">
    <property type="entry name" value="Beta-lactam/transpept"/>
</dbReference>
<dbReference type="GO" id="GO:0009252">
    <property type="term" value="P:peptidoglycan biosynthetic process"/>
    <property type="evidence" value="ECO:0007669"/>
    <property type="project" value="UniProtKB-UniPathway"/>
</dbReference>
<dbReference type="AlphaFoldDB" id="A0A235FC87"/>
<dbReference type="InterPro" id="IPR005311">
    <property type="entry name" value="PBP_dimer"/>
</dbReference>
<evidence type="ECO:0000259" key="5">
    <source>
        <dbReference type="PROSITE" id="PS51178"/>
    </source>
</evidence>
<dbReference type="PANTHER" id="PTHR30627">
    <property type="entry name" value="PEPTIDOGLYCAN D,D-TRANSPEPTIDASE"/>
    <property type="match status" value="1"/>
</dbReference>
<dbReference type="InterPro" id="IPR012338">
    <property type="entry name" value="Beta-lactam/transpept-like"/>
</dbReference>
<dbReference type="Pfam" id="PF03793">
    <property type="entry name" value="PASTA"/>
    <property type="match status" value="1"/>
</dbReference>
<evidence type="ECO:0000313" key="7">
    <source>
        <dbReference type="Proteomes" id="UP000215059"/>
    </source>
</evidence>
<dbReference type="SUPFAM" id="SSF56519">
    <property type="entry name" value="Penicillin binding protein dimerisation domain"/>
    <property type="match status" value="1"/>
</dbReference>
<dbReference type="SUPFAM" id="SSF56601">
    <property type="entry name" value="beta-lactamase/transpeptidase-like"/>
    <property type="match status" value="1"/>
</dbReference>
<dbReference type="GO" id="GO:0071555">
    <property type="term" value="P:cell wall organization"/>
    <property type="evidence" value="ECO:0007669"/>
    <property type="project" value="TreeGrafter"/>
</dbReference>
<dbReference type="UniPathway" id="UPA00219"/>
<comment type="subcellular location">
    <subcellularLocation>
        <location evidence="1">Membrane</location>
    </subcellularLocation>
</comment>
<accession>A0A235FC87</accession>
<keyword evidence="3 4" id="KW-0472">Membrane</keyword>
<dbReference type="GO" id="GO:0008658">
    <property type="term" value="F:penicillin binding"/>
    <property type="evidence" value="ECO:0007669"/>
    <property type="project" value="InterPro"/>
</dbReference>
<dbReference type="SMART" id="SM00740">
    <property type="entry name" value="PASTA"/>
    <property type="match status" value="2"/>
</dbReference>
<proteinExistence type="inferred from homology"/>
<evidence type="ECO:0000256" key="3">
    <source>
        <dbReference type="ARBA" id="ARBA00023136"/>
    </source>
</evidence>
<comment type="similarity">
    <text evidence="2">Belongs to the transpeptidase family.</text>
</comment>
<dbReference type="InterPro" id="IPR001460">
    <property type="entry name" value="PCN-bd_Tpept"/>
</dbReference>
<dbReference type="Pfam" id="PF03717">
    <property type="entry name" value="PBP_dimer"/>
    <property type="match status" value="1"/>
</dbReference>
<dbReference type="Proteomes" id="UP000215059">
    <property type="component" value="Unassembled WGS sequence"/>
</dbReference>
<dbReference type="Gene3D" id="3.90.1310.10">
    <property type="entry name" value="Penicillin-binding protein 2a (Domain 2)"/>
    <property type="match status" value="1"/>
</dbReference>
<dbReference type="FunFam" id="3.40.710.10:FF:000026">
    <property type="entry name" value="Penicillin-binding protein 1"/>
    <property type="match status" value="1"/>
</dbReference>
<dbReference type="InterPro" id="IPR005543">
    <property type="entry name" value="PASTA_dom"/>
</dbReference>
<dbReference type="CDD" id="cd06576">
    <property type="entry name" value="PASTA_Pbp2x-like_1"/>
    <property type="match status" value="1"/>
</dbReference>
<evidence type="ECO:0000256" key="2">
    <source>
        <dbReference type="ARBA" id="ARBA00007171"/>
    </source>
</evidence>
<reference evidence="6 7" key="1">
    <citation type="submission" date="2017-07" db="EMBL/GenBank/DDBJ databases">
        <title>Fictibacillus sp. nov. GDSW-R2A3 Genome sequencing and assembly.</title>
        <authorList>
            <person name="Mayilraj S."/>
        </authorList>
    </citation>
    <scope>NUCLEOTIDE SEQUENCE [LARGE SCALE GENOMIC DNA]</scope>
    <source>
        <strain evidence="6 7">GDSW-R2A3</strain>
    </source>
</reference>
<dbReference type="InterPro" id="IPR036138">
    <property type="entry name" value="PBP_dimer_sf"/>
</dbReference>
<organism evidence="6 7">
    <name type="scientific">Fictibacillus aquaticus</name>
    <dbReference type="NCBI Taxonomy" id="2021314"/>
    <lineage>
        <taxon>Bacteria</taxon>
        <taxon>Bacillati</taxon>
        <taxon>Bacillota</taxon>
        <taxon>Bacilli</taxon>
        <taxon>Bacillales</taxon>
        <taxon>Fictibacillaceae</taxon>
        <taxon>Fictibacillus</taxon>
    </lineage>
</organism>
<name>A0A235FC87_9BACL</name>
<evidence type="ECO:0000256" key="1">
    <source>
        <dbReference type="ARBA" id="ARBA00004370"/>
    </source>
</evidence>
<protein>
    <submittedName>
        <fullName evidence="6">Penicillin-binding protein</fullName>
    </submittedName>
</protein>
<feature type="transmembrane region" description="Helical" evidence="4">
    <location>
        <begin position="12"/>
        <end position="34"/>
    </location>
</feature>
<evidence type="ECO:0000256" key="4">
    <source>
        <dbReference type="SAM" id="Phobius"/>
    </source>
</evidence>
<dbReference type="GO" id="GO:0005886">
    <property type="term" value="C:plasma membrane"/>
    <property type="evidence" value="ECO:0007669"/>
    <property type="project" value="TreeGrafter"/>
</dbReference>
<sequence>MKKNKRINSGARFLIYTFILLFSILAGKFFYVTYTQSAEGVNLIEYGEQKWLKSDTLSAKRGNIYDRSGQPLAEDIPAYTVIAILKKDYPVHVKDPKEAAEKLAPILDTDEEKLEKLLEKENVFQVEIPAGRNISHSKKEKIEALKIPGISFDRGSKRYYPNQDFASHVLGFTGLNDENKRAGLMGLEKSLERQLGERDGHVTFMGDRYSNELPDSEEKIVPPKNGKEVYLTLDEKIQLYLDQAMTQADKKYKPKRMVGIVADPKTGKILAMSSRPSFNPNKKDITNYTNYAISSAYEPGSTMKIFTLAAAIEENVYNGNAYFQSGSYKLPKITRPIYDHNRNGWGSITFDQGVENSSNVAFSILAREKLGYERLRTYLSKFGLDKETGIDLPKEASGRVLYNYEIEKVTTAFGQGTTVTPIQQIQAATAVANGGKMMRPYMIEEIKDPKTGKVIQDHEPFIAGRPISEATAKKTRDILEKVVKNGTGRPYAIEGYSVAGKTGTAQVTDEKTGKYLHGWGENIFSFMGMAPKDNPRLLMYVAVDRPSIKYPEMGYTPVANIFTSVMKSSLQYLNIVPEDVKLAPGEKTKKEHGSPLLSLKGENAADAAERLKNSGFQPVVLGDGNTIESHEPYEGAKLLKGERVLLYTGGKVKMPDLTGWSYMDILRLSSLLSLKETVTGNGFAAKQNIKKDSIVKKGDFLVVQLKSARAAAEAEEKSKEDDKKVTD</sequence>
<dbReference type="SUPFAM" id="SSF54184">
    <property type="entry name" value="Penicillin-binding protein 2x (pbp-2x), c-terminal domain"/>
    <property type="match status" value="2"/>
</dbReference>
<evidence type="ECO:0000313" key="6">
    <source>
        <dbReference type="EMBL" id="OYD58948.1"/>
    </source>
</evidence>
<dbReference type="PROSITE" id="PS51178">
    <property type="entry name" value="PASTA"/>
    <property type="match status" value="1"/>
</dbReference>
<dbReference type="OrthoDB" id="9804124at2"/>
<gene>
    <name evidence="6" type="ORF">CGZ90_03335</name>
</gene>
<feature type="domain" description="PASTA" evidence="5">
    <location>
        <begin position="590"/>
        <end position="650"/>
    </location>
</feature>
<dbReference type="EMBL" id="NOII01000001">
    <property type="protein sequence ID" value="OYD58948.1"/>
    <property type="molecule type" value="Genomic_DNA"/>
</dbReference>
<dbReference type="Pfam" id="PF00905">
    <property type="entry name" value="Transpeptidase"/>
    <property type="match status" value="1"/>
</dbReference>
<comment type="caution">
    <text evidence="6">The sequence shown here is derived from an EMBL/GenBank/DDBJ whole genome shotgun (WGS) entry which is preliminary data.</text>
</comment>
<dbReference type="GO" id="GO:0009002">
    <property type="term" value="F:serine-type D-Ala-D-Ala carboxypeptidase activity"/>
    <property type="evidence" value="ECO:0007669"/>
    <property type="project" value="UniProtKB-EC"/>
</dbReference>
<keyword evidence="4" id="KW-0812">Transmembrane</keyword>
<dbReference type="PANTHER" id="PTHR30627:SF26">
    <property type="entry name" value="PENICILLIN-BINDING PROTEIN 2B"/>
    <property type="match status" value="1"/>
</dbReference>
<dbReference type="Gene3D" id="3.40.710.10">
    <property type="entry name" value="DD-peptidase/beta-lactamase superfamily"/>
    <property type="match status" value="1"/>
</dbReference>
<keyword evidence="4" id="KW-1133">Transmembrane helix</keyword>
<dbReference type="RefSeq" id="WP_094250908.1">
    <property type="nucleotide sequence ID" value="NZ_JBHLXL010000001.1"/>
</dbReference>
<keyword evidence="7" id="KW-1185">Reference proteome</keyword>